<dbReference type="SUPFAM" id="SSF49265">
    <property type="entry name" value="Fibronectin type III"/>
    <property type="match status" value="1"/>
</dbReference>
<dbReference type="PROSITE" id="PS50853">
    <property type="entry name" value="FN3"/>
    <property type="match status" value="1"/>
</dbReference>
<dbReference type="SMART" id="SM00060">
    <property type="entry name" value="FN3"/>
    <property type="match status" value="1"/>
</dbReference>
<evidence type="ECO:0000313" key="4">
    <source>
        <dbReference type="EMBL" id="CAI8041157.1"/>
    </source>
</evidence>
<dbReference type="SUPFAM" id="SSF69318">
    <property type="entry name" value="Integrin alpha N-terminal domain"/>
    <property type="match status" value="1"/>
</dbReference>
<gene>
    <name evidence="4" type="ORF">GBAR_LOCUS22879</name>
</gene>
<evidence type="ECO:0000256" key="2">
    <source>
        <dbReference type="SAM" id="MobiDB-lite"/>
    </source>
</evidence>
<reference evidence="4" key="1">
    <citation type="submission" date="2023-03" db="EMBL/GenBank/DDBJ databases">
        <authorList>
            <person name="Steffen K."/>
            <person name="Cardenas P."/>
        </authorList>
    </citation>
    <scope>NUCLEOTIDE SEQUENCE</scope>
</reference>
<dbReference type="Proteomes" id="UP001174909">
    <property type="component" value="Unassembled WGS sequence"/>
</dbReference>
<protein>
    <recommendedName>
        <fullName evidence="3">Fibronectin type-III domain-containing protein</fullName>
    </recommendedName>
</protein>
<dbReference type="InterPro" id="IPR013517">
    <property type="entry name" value="FG-GAP"/>
</dbReference>
<name>A0AA35X840_GEOBA</name>
<feature type="domain" description="Fibronectin type-III" evidence="3">
    <location>
        <begin position="285"/>
        <end position="374"/>
    </location>
</feature>
<evidence type="ECO:0000313" key="5">
    <source>
        <dbReference type="Proteomes" id="UP001174909"/>
    </source>
</evidence>
<dbReference type="CDD" id="cd00063">
    <property type="entry name" value="FN3"/>
    <property type="match status" value="1"/>
</dbReference>
<dbReference type="PANTHER" id="PTHR44103:SF1">
    <property type="entry name" value="PROPROTEIN CONVERTASE P"/>
    <property type="match status" value="1"/>
</dbReference>
<sequence length="561" mass="62819">MPQERHFCWSNPHKANFQRNTSGKQRGQWSRTIVDADADGTPEIFARDDVTNAISVYEAVGDNDYRIVATLENPMWGNNGISANFAAGDFDGDGRTEILAGDNDGRVFVHEATGNNQYRQTWIHTLPEGTPQLFAAGDMDGDGNAEFAICAKTGTRVDTTELDIRYYHWLLTIFKSDGDDTYRPVWTQRIRDVRDGGNGMTIADANNDGRNELCIAAQPNFYLVQYDGIDYRPIWHHPATSTFNPIVADLNGNGAKALLFNSDNALTVFETPASATAQSRVPLSPPWEITAKPIDERSVHLTWHEVQEAVAYTLYRGEHENSLKKIRDEIRETHFTDAGLTTGQTYWYAIASQNSNGSLSKQSTSISVVPTRRPRLHAAVPSPPNQLLLEFDKPMGISATHAGRYRLHKQGNTENGSESYTPRSAIPDQARKRVVLTFSPEVFRTGNRYQIEALQLSDIYGADLAEDARMLTIMLPAPTLAEVIVYPNPVEECNQVTFDRLPAGTNIYIYDVSGHCIASFTRTEHERDRRVWELFGISSGVYIYVLSSEQDRRVGKFSVIR</sequence>
<feature type="compositionally biased region" description="Polar residues" evidence="2">
    <location>
        <begin position="410"/>
        <end position="422"/>
    </location>
</feature>
<dbReference type="InterPro" id="IPR013783">
    <property type="entry name" value="Ig-like_fold"/>
</dbReference>
<evidence type="ECO:0000256" key="1">
    <source>
        <dbReference type="ARBA" id="ARBA00022729"/>
    </source>
</evidence>
<keyword evidence="1" id="KW-0732">Signal</keyword>
<feature type="region of interest" description="Disordered" evidence="2">
    <location>
        <begin position="403"/>
        <end position="423"/>
    </location>
</feature>
<dbReference type="EMBL" id="CASHTH010003165">
    <property type="protein sequence ID" value="CAI8041157.1"/>
    <property type="molecule type" value="Genomic_DNA"/>
</dbReference>
<proteinExistence type="predicted"/>
<dbReference type="InterPro" id="IPR003961">
    <property type="entry name" value="FN3_dom"/>
</dbReference>
<dbReference type="AlphaFoldDB" id="A0AA35X840"/>
<keyword evidence="5" id="KW-1185">Reference proteome</keyword>
<organism evidence="4 5">
    <name type="scientific">Geodia barretti</name>
    <name type="common">Barrett's horny sponge</name>
    <dbReference type="NCBI Taxonomy" id="519541"/>
    <lineage>
        <taxon>Eukaryota</taxon>
        <taxon>Metazoa</taxon>
        <taxon>Porifera</taxon>
        <taxon>Demospongiae</taxon>
        <taxon>Heteroscleromorpha</taxon>
        <taxon>Tetractinellida</taxon>
        <taxon>Astrophorina</taxon>
        <taxon>Geodiidae</taxon>
        <taxon>Geodia</taxon>
    </lineage>
</organism>
<accession>A0AA35X840</accession>
<dbReference type="InterPro" id="IPR028994">
    <property type="entry name" value="Integrin_alpha_N"/>
</dbReference>
<dbReference type="Gene3D" id="2.60.40.10">
    <property type="entry name" value="Immunoglobulins"/>
    <property type="match status" value="1"/>
</dbReference>
<comment type="caution">
    <text evidence="4">The sequence shown here is derived from an EMBL/GenBank/DDBJ whole genome shotgun (WGS) entry which is preliminary data.</text>
</comment>
<dbReference type="InterPro" id="IPR036116">
    <property type="entry name" value="FN3_sf"/>
</dbReference>
<dbReference type="InterPro" id="IPR026444">
    <property type="entry name" value="Secre_tail"/>
</dbReference>
<dbReference type="Gene3D" id="2.130.10.130">
    <property type="entry name" value="Integrin alpha, N-terminal"/>
    <property type="match status" value="1"/>
</dbReference>
<dbReference type="PANTHER" id="PTHR44103">
    <property type="entry name" value="PROPROTEIN CONVERTASE P"/>
    <property type="match status" value="1"/>
</dbReference>
<dbReference type="Pfam" id="PF13517">
    <property type="entry name" value="FG-GAP_3"/>
    <property type="match status" value="1"/>
</dbReference>
<dbReference type="NCBIfam" id="TIGR04183">
    <property type="entry name" value="Por_Secre_tail"/>
    <property type="match status" value="1"/>
</dbReference>
<evidence type="ECO:0000259" key="3">
    <source>
        <dbReference type="PROSITE" id="PS50853"/>
    </source>
</evidence>